<keyword evidence="3" id="KW-0732">Signal</keyword>
<dbReference type="Proteomes" id="UP000075902">
    <property type="component" value="Unassembled WGS sequence"/>
</dbReference>
<name>A0A182TTH0_9DIPT</name>
<evidence type="ECO:0000313" key="4">
    <source>
        <dbReference type="EnsemblMetazoa" id="AMEC008034-PA"/>
    </source>
</evidence>
<keyword evidence="2" id="KW-0812">Transmembrane</keyword>
<feature type="transmembrane region" description="Helical" evidence="2">
    <location>
        <begin position="136"/>
        <end position="157"/>
    </location>
</feature>
<evidence type="ECO:0000256" key="3">
    <source>
        <dbReference type="SAM" id="SignalP"/>
    </source>
</evidence>
<sequence length="301" mass="31448">MIGGIVSLVLVIAVGVLAQLNNGPTAPLPSSVEGCNATLSLDGRLHSGAFAYDIEPADGAVSLALQHHVDDGTVTHLLSIATKDGWNGQGMEQNFYRLAGEDAASPDASSDVSKLSTTRQEDGSSSWFASVYQISYMWYSCLGTLLTVILGLLISLLTSDEPSFGSCFRRSTTATESVLPTTDANPSASSKKDSLQCVVVSGGEGKPITAAKLSVGSMAPLALMMRTSVKHTPTGDARPLENDASIGSSQASIYSLGQQTVTSELDGSSTEEERGGRGELDRSVSSIPPTQSPIKVETERF</sequence>
<feature type="region of interest" description="Disordered" evidence="1">
    <location>
        <begin position="255"/>
        <end position="301"/>
    </location>
</feature>
<reference evidence="5" key="1">
    <citation type="submission" date="2014-01" db="EMBL/GenBank/DDBJ databases">
        <title>The Genome Sequence of Anopheles melas CM1001059_A (V2).</title>
        <authorList>
            <consortium name="The Broad Institute Genomics Platform"/>
            <person name="Neafsey D.E."/>
            <person name="Besansky N."/>
            <person name="Howell P."/>
            <person name="Walton C."/>
            <person name="Young S.K."/>
            <person name="Zeng Q."/>
            <person name="Gargeya S."/>
            <person name="Fitzgerald M."/>
            <person name="Haas B."/>
            <person name="Abouelleil A."/>
            <person name="Allen A.W."/>
            <person name="Alvarado L."/>
            <person name="Arachchi H.M."/>
            <person name="Berlin A.M."/>
            <person name="Chapman S.B."/>
            <person name="Gainer-Dewar J."/>
            <person name="Goldberg J."/>
            <person name="Griggs A."/>
            <person name="Gujja S."/>
            <person name="Hansen M."/>
            <person name="Howarth C."/>
            <person name="Imamovic A."/>
            <person name="Ireland A."/>
            <person name="Larimer J."/>
            <person name="McCowan C."/>
            <person name="Murphy C."/>
            <person name="Pearson M."/>
            <person name="Poon T.W."/>
            <person name="Priest M."/>
            <person name="Roberts A."/>
            <person name="Saif S."/>
            <person name="Shea T."/>
            <person name="Sisk P."/>
            <person name="Sykes S."/>
            <person name="Wortman J."/>
            <person name="Nusbaum C."/>
            <person name="Birren B."/>
        </authorList>
    </citation>
    <scope>NUCLEOTIDE SEQUENCE [LARGE SCALE GENOMIC DNA]</scope>
    <source>
        <strain evidence="5">CM1001059</strain>
    </source>
</reference>
<dbReference type="AlphaFoldDB" id="A0A182TTH0"/>
<evidence type="ECO:0008006" key="6">
    <source>
        <dbReference type="Google" id="ProtNLM"/>
    </source>
</evidence>
<dbReference type="STRING" id="34690.A0A182TTH0"/>
<proteinExistence type="predicted"/>
<feature type="compositionally biased region" description="Polar residues" evidence="1">
    <location>
        <begin position="283"/>
        <end position="293"/>
    </location>
</feature>
<evidence type="ECO:0000313" key="5">
    <source>
        <dbReference type="Proteomes" id="UP000075902"/>
    </source>
</evidence>
<evidence type="ECO:0000256" key="1">
    <source>
        <dbReference type="SAM" id="MobiDB-lite"/>
    </source>
</evidence>
<evidence type="ECO:0000256" key="2">
    <source>
        <dbReference type="SAM" id="Phobius"/>
    </source>
</evidence>
<dbReference type="EnsemblMetazoa" id="AMEC008034-RA">
    <property type="protein sequence ID" value="AMEC008034-PA"/>
    <property type="gene ID" value="AMEC008034"/>
</dbReference>
<keyword evidence="2" id="KW-0472">Membrane</keyword>
<feature type="compositionally biased region" description="Basic and acidic residues" evidence="1">
    <location>
        <begin position="271"/>
        <end position="282"/>
    </location>
</feature>
<organism evidence="4 5">
    <name type="scientific">Anopheles melas</name>
    <dbReference type="NCBI Taxonomy" id="34690"/>
    <lineage>
        <taxon>Eukaryota</taxon>
        <taxon>Metazoa</taxon>
        <taxon>Ecdysozoa</taxon>
        <taxon>Arthropoda</taxon>
        <taxon>Hexapoda</taxon>
        <taxon>Insecta</taxon>
        <taxon>Pterygota</taxon>
        <taxon>Neoptera</taxon>
        <taxon>Endopterygota</taxon>
        <taxon>Diptera</taxon>
        <taxon>Nematocera</taxon>
        <taxon>Culicoidea</taxon>
        <taxon>Culicidae</taxon>
        <taxon>Anophelinae</taxon>
        <taxon>Anopheles</taxon>
    </lineage>
</organism>
<feature type="signal peptide" evidence="3">
    <location>
        <begin position="1"/>
        <end position="18"/>
    </location>
</feature>
<dbReference type="VEuPathDB" id="VectorBase:AMEC008034"/>
<feature type="compositionally biased region" description="Polar residues" evidence="1">
    <location>
        <begin position="255"/>
        <end position="266"/>
    </location>
</feature>
<reference evidence="4" key="2">
    <citation type="submission" date="2020-05" db="UniProtKB">
        <authorList>
            <consortium name="EnsemblMetazoa"/>
        </authorList>
    </citation>
    <scope>IDENTIFICATION</scope>
    <source>
        <strain evidence="4">CM1001059</strain>
    </source>
</reference>
<keyword evidence="5" id="KW-1185">Reference proteome</keyword>
<protein>
    <recommendedName>
        <fullName evidence="6">DOMON domain-containing protein</fullName>
    </recommendedName>
</protein>
<accession>A0A182TTH0</accession>
<keyword evidence="2" id="KW-1133">Transmembrane helix</keyword>
<feature type="chain" id="PRO_5008137245" description="DOMON domain-containing protein" evidence="3">
    <location>
        <begin position="19"/>
        <end position="301"/>
    </location>
</feature>